<dbReference type="Proteomes" id="UP001497623">
    <property type="component" value="Unassembled WGS sequence"/>
</dbReference>
<reference evidence="1 2" key="1">
    <citation type="submission" date="2024-05" db="EMBL/GenBank/DDBJ databases">
        <authorList>
            <person name="Wallberg A."/>
        </authorList>
    </citation>
    <scope>NUCLEOTIDE SEQUENCE [LARGE SCALE GENOMIC DNA]</scope>
</reference>
<organism evidence="1 2">
    <name type="scientific">Meganyctiphanes norvegica</name>
    <name type="common">Northern krill</name>
    <name type="synonym">Thysanopoda norvegica</name>
    <dbReference type="NCBI Taxonomy" id="48144"/>
    <lineage>
        <taxon>Eukaryota</taxon>
        <taxon>Metazoa</taxon>
        <taxon>Ecdysozoa</taxon>
        <taxon>Arthropoda</taxon>
        <taxon>Crustacea</taxon>
        <taxon>Multicrustacea</taxon>
        <taxon>Malacostraca</taxon>
        <taxon>Eumalacostraca</taxon>
        <taxon>Eucarida</taxon>
        <taxon>Euphausiacea</taxon>
        <taxon>Euphausiidae</taxon>
        <taxon>Meganyctiphanes</taxon>
    </lineage>
</organism>
<evidence type="ECO:0008006" key="3">
    <source>
        <dbReference type="Google" id="ProtNLM"/>
    </source>
</evidence>
<gene>
    <name evidence="1" type="ORF">MNOR_LOCUS36712</name>
</gene>
<feature type="non-terminal residue" evidence="1">
    <location>
        <position position="193"/>
    </location>
</feature>
<dbReference type="Gene3D" id="3.60.10.10">
    <property type="entry name" value="Endonuclease/exonuclease/phosphatase"/>
    <property type="match status" value="1"/>
</dbReference>
<evidence type="ECO:0000313" key="1">
    <source>
        <dbReference type="EMBL" id="CAL4192183.1"/>
    </source>
</evidence>
<comment type="caution">
    <text evidence="1">The sequence shown here is derived from an EMBL/GenBank/DDBJ whole genome shotgun (WGS) entry which is preliminary data.</text>
</comment>
<protein>
    <recommendedName>
        <fullName evidence="3">Endonuclease/exonuclease/phosphatase domain-containing protein</fullName>
    </recommendedName>
</protein>
<dbReference type="EMBL" id="CAXKWB010068609">
    <property type="protein sequence ID" value="CAL4192183.1"/>
    <property type="molecule type" value="Genomic_DNA"/>
</dbReference>
<proteinExistence type="predicted"/>
<dbReference type="InterPro" id="IPR036691">
    <property type="entry name" value="Endo/exonu/phosph_ase_sf"/>
</dbReference>
<name>A0AAV2SH86_MEGNR</name>
<sequence>MFNNELLYYLRNNLTNTIIGGDWNCILSKRDCESNSMQVSKSLTNLVRSVQLKDAWFIKNRNPEYTYIRNNYGSRLDRFYVKEIGKFINNINLCHVNFSDHSCVMMSLDLPNLPKMGKYYWKMNVELLNRIDIKDDFKKEWSKIKLSINNYESINTWWDMHAKIQIRNFFIDIEKENQMKFGLLQYLEIKLNR</sequence>
<keyword evidence="2" id="KW-1185">Reference proteome</keyword>
<dbReference type="AlphaFoldDB" id="A0AAV2SH86"/>
<evidence type="ECO:0000313" key="2">
    <source>
        <dbReference type="Proteomes" id="UP001497623"/>
    </source>
</evidence>
<accession>A0AAV2SH86</accession>
<dbReference type="SUPFAM" id="SSF56219">
    <property type="entry name" value="DNase I-like"/>
    <property type="match status" value="1"/>
</dbReference>